<reference evidence="4" key="1">
    <citation type="journal article" date="2008" name="Nat. Genet.">
        <title>The Pristionchus pacificus genome provides a unique perspective on nematode lifestyle and parasitism.</title>
        <authorList>
            <person name="Dieterich C."/>
            <person name="Clifton S.W."/>
            <person name="Schuster L.N."/>
            <person name="Chinwalla A."/>
            <person name="Delehaunty K."/>
            <person name="Dinkelacker I."/>
            <person name="Fulton L."/>
            <person name="Fulton R."/>
            <person name="Godfrey J."/>
            <person name="Minx P."/>
            <person name="Mitreva M."/>
            <person name="Roeseler W."/>
            <person name="Tian H."/>
            <person name="Witte H."/>
            <person name="Yang S.P."/>
            <person name="Wilson R.K."/>
            <person name="Sommer R.J."/>
        </authorList>
    </citation>
    <scope>NUCLEOTIDE SEQUENCE [LARGE SCALE GENOMIC DNA]</scope>
    <source>
        <strain evidence="4">PS312</strain>
    </source>
</reference>
<dbReference type="SUPFAM" id="SSF57184">
    <property type="entry name" value="Growth factor receptor domain"/>
    <property type="match status" value="3"/>
</dbReference>
<accession>A0A2A6BUE7</accession>
<proteinExistence type="predicted"/>
<dbReference type="PROSITE" id="PS51257">
    <property type="entry name" value="PROKAR_LIPOPROTEIN"/>
    <property type="match status" value="1"/>
</dbReference>
<name>A0A2A6BUE7_PRIPA</name>
<dbReference type="EnsemblMetazoa" id="PPA00987.1">
    <property type="protein sequence ID" value="PPA00987.1"/>
    <property type="gene ID" value="WBGene00090541"/>
</dbReference>
<dbReference type="Proteomes" id="UP000005239">
    <property type="component" value="Unassembled WGS sequence"/>
</dbReference>
<dbReference type="InterPro" id="IPR009030">
    <property type="entry name" value="Growth_fac_rcpt_cys_sf"/>
</dbReference>
<dbReference type="GO" id="GO:0005886">
    <property type="term" value="C:plasma membrane"/>
    <property type="evidence" value="ECO:0000318"/>
    <property type="project" value="GO_Central"/>
</dbReference>
<evidence type="ECO:0000256" key="2">
    <source>
        <dbReference type="SAM" id="SignalP"/>
    </source>
</evidence>
<feature type="compositionally biased region" description="Polar residues" evidence="1">
    <location>
        <begin position="34"/>
        <end position="43"/>
    </location>
</feature>
<accession>A0A8R1U3K0</accession>
<evidence type="ECO:0000313" key="4">
    <source>
        <dbReference type="Proteomes" id="UP000005239"/>
    </source>
</evidence>
<reference evidence="3" key="2">
    <citation type="submission" date="2022-06" db="UniProtKB">
        <authorList>
            <consortium name="EnsemblMetazoa"/>
        </authorList>
    </citation>
    <scope>IDENTIFICATION</scope>
    <source>
        <strain evidence="3">PS312</strain>
    </source>
</reference>
<gene>
    <name evidence="3" type="primary">WBGene00090541</name>
</gene>
<keyword evidence="4" id="KW-1185">Reference proteome</keyword>
<sequence>MVRAWTIGLLLVTWCSCVGDAQRRLKQNWDEDTPGSSPNNPFGSNVRPGQGNRNFDKLINNRGQRGPGADRNKTRSPPAFSNRDGNSVNDQGLKPRFSKDLLSCSGSALRVGEPEPANPAAPAQSEPLLPPVFVNQNASINVEKGTTTTVPVTTTTSKATTTAKKPEATTTTVPTTTRTAAKTTTTTTADPFTNIPLFSFFYPMLQEFMDTYFATTTIPLLPEVAEHSEEDIDDGKEERLPPGFVAAAAPSEFKSSSTDCSCNEYYNALKNECECKPGYSKYYNQTCLPNCDPSRVRSGDRCVCAPEFDEVDGICRPKCGCNMHRAPGTNTCICDNGYDILANGTCVVACAPNRVRNTAAECVCKPDFKENAFGQCVPACGTFSSWVDFVCRCDPFYVRVDAHNCKQPNCNGGHFVPGTGCVCPGATDRYDAPTDTCIATHPPCLAFTTGLWRDNRCECKPFYVPDGVDRCKEPVCGTNSVFKPEQGCTCKPGYGNPSDPLSNAFVCIRSCWNNSHAVGDNCVCDYYYFPQGNGCVTFTCDSGQRLKNGECACNAGFEYDPILRNCRPTCIKSTWNLASMKCDCLPYYVQLTNYACGPMSCGPYGNFSDAAGCQCYFGYEWSATTKRCEPPINCTHGTYFDNYGCYCYPSHTKDTDNKCTVPVCKPPAVWSDTRGGCVCTGETVIYDGQCVACGLTQTWTPTGCVCKSGLELRTLFECIEIACANGYYDKSLGKCKCNNFFGYDAAGKCTQLLCPVNSQRTLDHMSCFCMSPFIMSAANECVACGNGTTWTSSLGCQCNPQYNRIDAYQCQPPNCPVLKPNSHFEENRGCVCDSGFVQGMDGVCRRECGLNAQPTPTGCVCKAYYFDKNNNGVCEPFTCTNGLWTSTGCQCNPDFVLDGTGRNCISKCIINAHFDGQNCVCNQYFDKNAAGDCVPYPCNNGNWTNTGCSCNADYTRDSTERNCIKTCPQNQQLIGNDCKCNPYYSQFNTTSPCVRIPCEFGNWTENGCVCNAGYVVAETRTYCRPDCINSVWNISTAVCDCKPFYLRESNWICAKPDCTFGTFTDLRGCECNDGYVMNPQQKRCEPRCSPFMQWNGTACTCPPGLEAANSTYCQKIECVHGTYNQLERRCKCDDGYLRDDATGKCTIPVCTAPATWVNGGCVCPAESVYYLNQCQKCGDHAHWSVNKCVCDAGSEISSPIACCEFALDFSYLRSTDVQQNKCVCDPPFFGYDGQAKCTVLTCPANSSPVAGNTTCVCNQQYVMDKYHCVKCGNYTEWSATDGCLCLTSSYERVDPFNCKFPTCTINKRFDETIGRCVCVDGYELDVAKNECRRKCVFGTWSVSECMCDVGYEKNPADIYTCKLIDCGYGKYNTVSKVCDCDPPYKYDAYQKCTGIPEMPCSELRVECLTGSCQCNQKLVWSSDAHTACVSCGKNTIWGSTGCQCLPNYVPIDPFSCRPPTCPTNGAFNVTGSACYCLPGYEWNTAKTECIPTCLNGVWGGSECVCNNGYEPDVGYACKPINCVNGGEYNLVTRACVCTPAFLLDTLGRCTIPACTPVSKWNATTGRCECIGGYVENNLQQCVLACNPPSSLYNPAKNQCECGNGYVENEQKRCVLACNPPASLYNSASNKCECANGYIENEQKVCVPNCVNGTWGADNVCHCFNGYKVDATGKCTGESKKGVTLPKECTFPWSSSLPLVRILVDRSRLFIQFFVQIPVSTCPPTAYHDGTTCICPPPSKYNGVDHCKCPWEGMESMDGFNCVCIPGYVFQTTPTSCIPKENCTNPTDIYDPVKKICYNCPVQAILLASGTCQDCPAGQIPDPTRRQCIPSSCKPTEYVNVDGKCATCPKNQDRIGNTCQCSAAYTEYNYKEGTCEYCPDGYIRNLSTKQCEICPGNAPQSDHQNNKCVGSNPSCRDTDFINSYGTCQACQPGTVPNPAKNGCVSPSTPCNLPGQYLDKKGVCITCGPTEIVLGGIACKDCAPLLVPNATRTGCVTPTLPCVGDGKYLDATGKCQRKLILLFSKIQTNIISECLPNSVPNGVSCLQCVNGQIADYKLNQCVAVVVAPISNATFENIPSKGIPCYFDVRDNGLFTTNGLCYRKGIDLCTTCNTTLCLSGLVFHTERCVANELLYADKGVLSARGKYSSSKDCGSHLTLDGKCVTNAYNVSIHTGLWSYQVVYFPADGRPVFIGSCYTTKGAWDWGRKDVQRAYCSTPPEYPFLAFTCHHSRNNIGWAKVYEDDDKFVNEQCVSNNWKVASTSNCPNFHTIEVSGSGGYGCFGYVIGAIAWHDNNAHESEQYWVKRTGLFAWEGTRLPDRDHLVLPRVIIAPGEWLPERAANRPKRPSGV</sequence>
<dbReference type="PANTHER" id="PTHR24047:SF29">
    <property type="entry name" value="EATER-RELATED"/>
    <property type="match status" value="1"/>
</dbReference>
<feature type="chain" id="PRO_5043422273" evidence="2">
    <location>
        <begin position="22"/>
        <end position="2347"/>
    </location>
</feature>
<feature type="compositionally biased region" description="Low complexity" evidence="1">
    <location>
        <begin position="114"/>
        <end position="123"/>
    </location>
</feature>
<feature type="region of interest" description="Disordered" evidence="1">
    <location>
        <begin position="28"/>
        <end position="128"/>
    </location>
</feature>
<protein>
    <submittedName>
        <fullName evidence="3">Uncharacterized protein</fullName>
    </submittedName>
</protein>
<keyword evidence="2" id="KW-0732">Signal</keyword>
<evidence type="ECO:0000313" key="3">
    <source>
        <dbReference type="EnsemblMetazoa" id="PPA00987.1"/>
    </source>
</evidence>
<dbReference type="InterPro" id="IPR000742">
    <property type="entry name" value="EGF"/>
</dbReference>
<evidence type="ECO:0000256" key="1">
    <source>
        <dbReference type="SAM" id="MobiDB-lite"/>
    </source>
</evidence>
<dbReference type="SMART" id="SM00181">
    <property type="entry name" value="EGF"/>
    <property type="match status" value="16"/>
</dbReference>
<dbReference type="OrthoDB" id="409374at2759"/>
<organism evidence="3 4">
    <name type="scientific">Pristionchus pacificus</name>
    <name type="common">Parasitic nematode worm</name>
    <dbReference type="NCBI Taxonomy" id="54126"/>
    <lineage>
        <taxon>Eukaryota</taxon>
        <taxon>Metazoa</taxon>
        <taxon>Ecdysozoa</taxon>
        <taxon>Nematoda</taxon>
        <taxon>Chromadorea</taxon>
        <taxon>Rhabditida</taxon>
        <taxon>Rhabditina</taxon>
        <taxon>Diplogasteromorpha</taxon>
        <taxon>Diplogasteroidea</taxon>
        <taxon>Neodiplogasteridae</taxon>
        <taxon>Pristionchus</taxon>
    </lineage>
</organism>
<feature type="signal peptide" evidence="2">
    <location>
        <begin position="1"/>
        <end position="21"/>
    </location>
</feature>
<dbReference type="InterPro" id="IPR053255">
    <property type="entry name" value="EGF-like_domain"/>
</dbReference>
<dbReference type="PANTHER" id="PTHR24047">
    <property type="entry name" value="FI01909P-RELATED"/>
    <property type="match status" value="1"/>
</dbReference>
<feature type="region of interest" description="Disordered" evidence="1">
    <location>
        <begin position="157"/>
        <end position="185"/>
    </location>
</feature>